<feature type="transmembrane region" description="Helical" evidence="1">
    <location>
        <begin position="5"/>
        <end position="24"/>
    </location>
</feature>
<dbReference type="RefSeq" id="WP_175082828.1">
    <property type="nucleotide sequence ID" value="NZ_JAKUMG010000005.1"/>
</dbReference>
<gene>
    <name evidence="2" type="ORF">MKZ47_11675</name>
</gene>
<feature type="transmembrane region" description="Helical" evidence="1">
    <location>
        <begin position="59"/>
        <end position="76"/>
    </location>
</feature>
<keyword evidence="1" id="KW-1133">Transmembrane helix</keyword>
<accession>A0ABT6U0V9</accession>
<keyword evidence="1" id="KW-0812">Transmembrane</keyword>
<evidence type="ECO:0000313" key="3">
    <source>
        <dbReference type="Proteomes" id="UP001156974"/>
    </source>
</evidence>
<dbReference type="Proteomes" id="UP001156974">
    <property type="component" value="Unassembled WGS sequence"/>
</dbReference>
<keyword evidence="3" id="KW-1185">Reference proteome</keyword>
<comment type="caution">
    <text evidence="2">The sequence shown here is derived from an EMBL/GenBank/DDBJ whole genome shotgun (WGS) entry which is preliminary data.</text>
</comment>
<protein>
    <submittedName>
        <fullName evidence="2">Uncharacterized protein</fullName>
    </submittedName>
</protein>
<evidence type="ECO:0000256" key="1">
    <source>
        <dbReference type="SAM" id="Phobius"/>
    </source>
</evidence>
<organism evidence="2 3">
    <name type="scientific">Pseudoalteromonas shioyasakiensis</name>
    <dbReference type="NCBI Taxonomy" id="1190813"/>
    <lineage>
        <taxon>Bacteria</taxon>
        <taxon>Pseudomonadati</taxon>
        <taxon>Pseudomonadota</taxon>
        <taxon>Gammaproteobacteria</taxon>
        <taxon>Alteromonadales</taxon>
        <taxon>Pseudoalteromonadaceae</taxon>
        <taxon>Pseudoalteromonas</taxon>
    </lineage>
</organism>
<keyword evidence="1" id="KW-0472">Membrane</keyword>
<reference evidence="2 3" key="1">
    <citation type="submission" date="2022-02" db="EMBL/GenBank/DDBJ databases">
        <title>Genome analysis of Beneficial Microorganisms for Coral consortium from Pocillopora damicornis.</title>
        <authorList>
            <person name="Rosado P.M."/>
            <person name="Cardoso P.M."/>
            <person name="Rosado J.G."/>
            <person name="Schultz J."/>
            <person name="Rocha U."/>
            <person name="Costa T.K."/>
            <person name="Peixoto R.S."/>
        </authorList>
    </citation>
    <scope>NUCLEOTIDE SEQUENCE [LARGE SCALE GENOMIC DNA]</scope>
    <source>
        <strain evidence="2 3">BMC5</strain>
    </source>
</reference>
<sequence length="130" mass="14741">MIQKLIVIFFFLFLPAIGILLHAFTKFLHLSQWEIINIIVSVIFSVLFIMKQYLLSKTLGALLVTSIVSKNAYLLLESSDEITTAIMQVGFVIVYQAALGLLALFFLHKKTNLYKLSGLAFCFYKAKNKT</sequence>
<feature type="transmembrane region" description="Helical" evidence="1">
    <location>
        <begin position="82"/>
        <end position="107"/>
    </location>
</feature>
<dbReference type="EMBL" id="JAKUMG010000005">
    <property type="protein sequence ID" value="MDI4669751.1"/>
    <property type="molecule type" value="Genomic_DNA"/>
</dbReference>
<name>A0ABT6U0V9_9GAMM</name>
<proteinExistence type="predicted"/>
<feature type="transmembrane region" description="Helical" evidence="1">
    <location>
        <begin position="30"/>
        <end position="50"/>
    </location>
</feature>
<evidence type="ECO:0000313" key="2">
    <source>
        <dbReference type="EMBL" id="MDI4669751.1"/>
    </source>
</evidence>